<accession>S7RJQ7</accession>
<dbReference type="InterPro" id="IPR050287">
    <property type="entry name" value="MTA/SAH_deaminase"/>
</dbReference>
<dbReference type="PANTHER" id="PTHR43794">
    <property type="entry name" value="AMINOHYDROLASE SSNA-RELATED"/>
    <property type="match status" value="1"/>
</dbReference>
<dbReference type="PANTHER" id="PTHR43794:SF11">
    <property type="entry name" value="AMIDOHYDROLASE-RELATED DOMAIN-CONTAINING PROTEIN"/>
    <property type="match status" value="1"/>
</dbReference>
<dbReference type="OrthoDB" id="194468at2759"/>
<evidence type="ECO:0000313" key="4">
    <source>
        <dbReference type="Proteomes" id="UP000030669"/>
    </source>
</evidence>
<sequence>MAVSVQPSAILLRNGLLATFSEQDDLLSKPVARRVDVLITGDRITAIAEPSTVQSPPDTFVIDCTHKWIAPGFVDTHRLAPFTTTALTTADDIYAGQLAGCLQALNGGTTTVLDHFHAANSPAHIEKATQATVESGIRSMFCLSRGSWPTSLSPLRFDDDVEISKMQLEILRTLAEKDNGRLCPDGRVTLGLAYDGQGRDPDEDKRILSLARNLGVKPITMHYVGGPHGAATAYKVRKWAEAGLLQGDCVFSHGNGLVHPKPDLGEWELLKESGASIASTPVNELGMGHGNPIPYECIRRGVTVGLGIVSRIHENLSTKSKATAYNNCPAASAFRLATLGGAEAAHVSSQLGSIEVGKLADFAIYDSESVNLAGCVDPFRGIVFHATGADVEFVIVNGEIVKKGGILMRKDWKEVATQLKHRAGLLRERAAQYDLDQRYTAVMPILQLPVA</sequence>
<dbReference type="Gene3D" id="3.20.20.140">
    <property type="entry name" value="Metal-dependent hydrolases"/>
    <property type="match status" value="1"/>
</dbReference>
<dbReference type="STRING" id="670483.S7RJQ7"/>
<dbReference type="SUPFAM" id="SSF51338">
    <property type="entry name" value="Composite domain of metallo-dependent hydrolases"/>
    <property type="match status" value="1"/>
</dbReference>
<keyword evidence="1 3" id="KW-0378">Hydrolase</keyword>
<dbReference type="HOGENOM" id="CLU_012358_11_2_1"/>
<dbReference type="EMBL" id="KB469307">
    <property type="protein sequence ID" value="EPQ52874.1"/>
    <property type="molecule type" value="Genomic_DNA"/>
</dbReference>
<dbReference type="Gene3D" id="2.30.40.10">
    <property type="entry name" value="Urease, subunit C, domain 1"/>
    <property type="match status" value="1"/>
</dbReference>
<keyword evidence="4" id="KW-1185">Reference proteome</keyword>
<dbReference type="InterPro" id="IPR011059">
    <property type="entry name" value="Metal-dep_hydrolase_composite"/>
</dbReference>
<dbReference type="Pfam" id="PF01979">
    <property type="entry name" value="Amidohydro_1"/>
    <property type="match status" value="1"/>
</dbReference>
<proteinExistence type="predicted"/>
<protein>
    <submittedName>
        <fullName evidence="3">Metallo-dependent hydrolase</fullName>
    </submittedName>
</protein>
<dbReference type="KEGG" id="gtr:GLOTRDRAFT_80090"/>
<dbReference type="SUPFAM" id="SSF51556">
    <property type="entry name" value="Metallo-dependent hydrolases"/>
    <property type="match status" value="1"/>
</dbReference>
<evidence type="ECO:0000256" key="1">
    <source>
        <dbReference type="ARBA" id="ARBA00022801"/>
    </source>
</evidence>
<name>S7RJQ7_GLOTA</name>
<feature type="domain" description="Amidohydrolase-related" evidence="2">
    <location>
        <begin position="69"/>
        <end position="401"/>
    </location>
</feature>
<organism evidence="3 4">
    <name type="scientific">Gloeophyllum trabeum (strain ATCC 11539 / FP-39264 / Madison 617)</name>
    <name type="common">Brown rot fungus</name>
    <dbReference type="NCBI Taxonomy" id="670483"/>
    <lineage>
        <taxon>Eukaryota</taxon>
        <taxon>Fungi</taxon>
        <taxon>Dikarya</taxon>
        <taxon>Basidiomycota</taxon>
        <taxon>Agaricomycotina</taxon>
        <taxon>Agaricomycetes</taxon>
        <taxon>Gloeophyllales</taxon>
        <taxon>Gloeophyllaceae</taxon>
        <taxon>Gloeophyllum</taxon>
    </lineage>
</organism>
<dbReference type="RefSeq" id="XP_007869112.1">
    <property type="nucleotide sequence ID" value="XM_007870921.1"/>
</dbReference>
<dbReference type="eggNOG" id="KOG3968">
    <property type="taxonomic scope" value="Eukaryota"/>
</dbReference>
<reference evidence="3 4" key="1">
    <citation type="journal article" date="2012" name="Science">
        <title>The Paleozoic origin of enzymatic lignin decomposition reconstructed from 31 fungal genomes.</title>
        <authorList>
            <person name="Floudas D."/>
            <person name="Binder M."/>
            <person name="Riley R."/>
            <person name="Barry K."/>
            <person name="Blanchette R.A."/>
            <person name="Henrissat B."/>
            <person name="Martinez A.T."/>
            <person name="Otillar R."/>
            <person name="Spatafora J.W."/>
            <person name="Yadav J.S."/>
            <person name="Aerts A."/>
            <person name="Benoit I."/>
            <person name="Boyd A."/>
            <person name="Carlson A."/>
            <person name="Copeland A."/>
            <person name="Coutinho P.M."/>
            <person name="de Vries R.P."/>
            <person name="Ferreira P."/>
            <person name="Findley K."/>
            <person name="Foster B."/>
            <person name="Gaskell J."/>
            <person name="Glotzer D."/>
            <person name="Gorecki P."/>
            <person name="Heitman J."/>
            <person name="Hesse C."/>
            <person name="Hori C."/>
            <person name="Igarashi K."/>
            <person name="Jurgens J.A."/>
            <person name="Kallen N."/>
            <person name="Kersten P."/>
            <person name="Kohler A."/>
            <person name="Kuees U."/>
            <person name="Kumar T.K.A."/>
            <person name="Kuo A."/>
            <person name="LaButti K."/>
            <person name="Larrondo L.F."/>
            <person name="Lindquist E."/>
            <person name="Ling A."/>
            <person name="Lombard V."/>
            <person name="Lucas S."/>
            <person name="Lundell T."/>
            <person name="Martin R."/>
            <person name="McLaughlin D.J."/>
            <person name="Morgenstern I."/>
            <person name="Morin E."/>
            <person name="Murat C."/>
            <person name="Nagy L.G."/>
            <person name="Nolan M."/>
            <person name="Ohm R.A."/>
            <person name="Patyshakuliyeva A."/>
            <person name="Rokas A."/>
            <person name="Ruiz-Duenas F.J."/>
            <person name="Sabat G."/>
            <person name="Salamov A."/>
            <person name="Samejima M."/>
            <person name="Schmutz J."/>
            <person name="Slot J.C."/>
            <person name="St John F."/>
            <person name="Stenlid J."/>
            <person name="Sun H."/>
            <person name="Sun S."/>
            <person name="Syed K."/>
            <person name="Tsang A."/>
            <person name="Wiebenga A."/>
            <person name="Young D."/>
            <person name="Pisabarro A."/>
            <person name="Eastwood D.C."/>
            <person name="Martin F."/>
            <person name="Cullen D."/>
            <person name="Grigoriev I.V."/>
            <person name="Hibbett D.S."/>
        </authorList>
    </citation>
    <scope>NUCLEOTIDE SEQUENCE [LARGE SCALE GENOMIC DNA]</scope>
    <source>
        <strain evidence="3 4">ATCC 11539</strain>
    </source>
</reference>
<evidence type="ECO:0000259" key="2">
    <source>
        <dbReference type="Pfam" id="PF01979"/>
    </source>
</evidence>
<dbReference type="InterPro" id="IPR032466">
    <property type="entry name" value="Metal_Hydrolase"/>
</dbReference>
<dbReference type="InterPro" id="IPR006680">
    <property type="entry name" value="Amidohydro-rel"/>
</dbReference>
<dbReference type="GeneID" id="19308938"/>
<gene>
    <name evidence="3" type="ORF">GLOTRDRAFT_80090</name>
</gene>
<dbReference type="OMA" id="DHQYCYT"/>
<evidence type="ECO:0000313" key="3">
    <source>
        <dbReference type="EMBL" id="EPQ52874.1"/>
    </source>
</evidence>
<dbReference type="AlphaFoldDB" id="S7RJQ7"/>
<dbReference type="Proteomes" id="UP000030669">
    <property type="component" value="Unassembled WGS sequence"/>
</dbReference>
<dbReference type="GO" id="GO:0016810">
    <property type="term" value="F:hydrolase activity, acting on carbon-nitrogen (but not peptide) bonds"/>
    <property type="evidence" value="ECO:0007669"/>
    <property type="project" value="InterPro"/>
</dbReference>